<dbReference type="GO" id="GO:0003779">
    <property type="term" value="F:actin binding"/>
    <property type="evidence" value="ECO:0007669"/>
    <property type="project" value="EnsemblFungi"/>
</dbReference>
<dbReference type="GO" id="GO:0006888">
    <property type="term" value="P:endoplasmic reticulum to Golgi vesicle-mediated transport"/>
    <property type="evidence" value="ECO:0007669"/>
    <property type="project" value="EnsemblFungi"/>
</dbReference>
<dbReference type="InterPro" id="IPR001164">
    <property type="entry name" value="ArfGAP_dom"/>
</dbReference>
<protein>
    <recommendedName>
        <fullName evidence="7">Arf-GAP domain-containing protein</fullName>
    </recommendedName>
</protein>
<dbReference type="Proteomes" id="UP000030752">
    <property type="component" value="Unassembled WGS sequence"/>
</dbReference>
<dbReference type="SUPFAM" id="SSF57863">
    <property type="entry name" value="ArfGap/RecO-like zinc finger"/>
    <property type="match status" value="1"/>
</dbReference>
<dbReference type="GO" id="GO:0043001">
    <property type="term" value="P:Golgi to plasma membrane protein transport"/>
    <property type="evidence" value="ECO:0007669"/>
    <property type="project" value="EnsemblFungi"/>
</dbReference>
<gene>
    <name evidence="8" type="ORF">HMPREF1541_04511</name>
</gene>
<dbReference type="GeneID" id="19971850"/>
<dbReference type="GO" id="GO:0005802">
    <property type="term" value="C:trans-Golgi network"/>
    <property type="evidence" value="ECO:0007669"/>
    <property type="project" value="EnsemblFungi"/>
</dbReference>
<organism evidence="8 9">
    <name type="scientific">Cyphellophora europaea (strain CBS 101466)</name>
    <name type="common">Phialophora europaea</name>
    <dbReference type="NCBI Taxonomy" id="1220924"/>
    <lineage>
        <taxon>Eukaryota</taxon>
        <taxon>Fungi</taxon>
        <taxon>Dikarya</taxon>
        <taxon>Ascomycota</taxon>
        <taxon>Pezizomycotina</taxon>
        <taxon>Eurotiomycetes</taxon>
        <taxon>Chaetothyriomycetidae</taxon>
        <taxon>Chaetothyriales</taxon>
        <taxon>Cyphellophoraceae</taxon>
        <taxon>Cyphellophora</taxon>
    </lineage>
</organism>
<dbReference type="GO" id="GO:0005856">
    <property type="term" value="C:cytoskeleton"/>
    <property type="evidence" value="ECO:0007669"/>
    <property type="project" value="EnsemblFungi"/>
</dbReference>
<proteinExistence type="predicted"/>
<name>W2RV96_CYPE1</name>
<evidence type="ECO:0000256" key="1">
    <source>
        <dbReference type="ARBA" id="ARBA00022468"/>
    </source>
</evidence>
<dbReference type="eggNOG" id="KOG0704">
    <property type="taxonomic scope" value="Eukaryota"/>
</dbReference>
<evidence type="ECO:0000256" key="6">
    <source>
        <dbReference type="SAM" id="MobiDB-lite"/>
    </source>
</evidence>
<dbReference type="OrthoDB" id="983479at2759"/>
<feature type="region of interest" description="Disordered" evidence="6">
    <location>
        <begin position="337"/>
        <end position="409"/>
    </location>
</feature>
<dbReference type="PROSITE" id="PS50115">
    <property type="entry name" value="ARFGAP"/>
    <property type="match status" value="1"/>
</dbReference>
<dbReference type="PANTHER" id="PTHR46395">
    <property type="entry name" value="ADP-RIBOSYLATION FACTOR GTPASE-ACTIVATING PROTEIN 1"/>
    <property type="match status" value="1"/>
</dbReference>
<dbReference type="FunFam" id="1.10.220.150:FF:000014">
    <property type="entry name" value="ADP-ribosylation factor GTPase-activating protein"/>
    <property type="match status" value="1"/>
</dbReference>
<evidence type="ECO:0000256" key="3">
    <source>
        <dbReference type="ARBA" id="ARBA00022771"/>
    </source>
</evidence>
<dbReference type="Gene3D" id="1.10.220.150">
    <property type="entry name" value="Arf GTPase activating protein"/>
    <property type="match status" value="1"/>
</dbReference>
<evidence type="ECO:0000259" key="7">
    <source>
        <dbReference type="PROSITE" id="PS50115"/>
    </source>
</evidence>
<sequence>MATKASWEVDPETRSKLSQIQKKEGAGNDKCCDCGAPSPQWASPKFGNFICLTCAGTHRGLGVHVSFVRSISMDAFKSAEIARMDKGGNKRWQDFFTEKNPGGASFDECTVKERYDSEVGEEWKERLSAEVEGREFDEAAAEKEAQQQQQQQQNKNGSRNQSRSATPLGGGRAGGGSRNESPAPGALKKGPSGLSAEQKAQNEAYFARMGEANASRPEGLAPSQGGKYAGFGSAPPEAVGGAQQQGAGGGVMPGADEFQKDPIAALGKGFGWFGGMVSKQAKLVNESYLQPTAKNIASSDFASQARSGLMAAGQGIQSGAKGAADGFNKFIEGQDEGAARVAARGGAGGRNVEPEKKDFWDSFGQGATEQKGGSSSGSLGTSAMKKNAGGASQQQQQQGKKDDGWGDDW</sequence>
<keyword evidence="9" id="KW-1185">Reference proteome</keyword>
<dbReference type="EMBL" id="KB822720">
    <property type="protein sequence ID" value="ETN40235.1"/>
    <property type="molecule type" value="Genomic_DNA"/>
</dbReference>
<accession>W2RV96</accession>
<dbReference type="Pfam" id="PF01412">
    <property type="entry name" value="ArfGap"/>
    <property type="match status" value="1"/>
</dbReference>
<dbReference type="GO" id="GO:0000278">
    <property type="term" value="P:mitotic cell cycle"/>
    <property type="evidence" value="ECO:0007669"/>
    <property type="project" value="EnsemblFungi"/>
</dbReference>
<feature type="compositionally biased region" description="Basic and acidic residues" evidence="6">
    <location>
        <begin position="11"/>
        <end position="26"/>
    </location>
</feature>
<dbReference type="VEuPathDB" id="FungiDB:HMPREF1541_04511"/>
<dbReference type="GO" id="GO:0007015">
    <property type="term" value="P:actin filament organization"/>
    <property type="evidence" value="ECO:0007669"/>
    <property type="project" value="EnsemblFungi"/>
</dbReference>
<evidence type="ECO:0000256" key="2">
    <source>
        <dbReference type="ARBA" id="ARBA00022723"/>
    </source>
</evidence>
<dbReference type="CDD" id="cd08830">
    <property type="entry name" value="ArfGap_ArfGap1"/>
    <property type="match status" value="1"/>
</dbReference>
<dbReference type="HOGENOM" id="CLU_044516_2_0_1"/>
<evidence type="ECO:0000313" key="9">
    <source>
        <dbReference type="Proteomes" id="UP000030752"/>
    </source>
</evidence>
<dbReference type="SMART" id="SM00105">
    <property type="entry name" value="ArfGap"/>
    <property type="match status" value="1"/>
</dbReference>
<feature type="domain" description="Arf-GAP" evidence="7">
    <location>
        <begin position="14"/>
        <end position="136"/>
    </location>
</feature>
<keyword evidence="3 5" id="KW-0863">Zinc-finger</keyword>
<dbReference type="GO" id="GO:0005096">
    <property type="term" value="F:GTPase activator activity"/>
    <property type="evidence" value="ECO:0007669"/>
    <property type="project" value="UniProtKB-KW"/>
</dbReference>
<dbReference type="RefSeq" id="XP_008717078.1">
    <property type="nucleotide sequence ID" value="XM_008718856.1"/>
</dbReference>
<dbReference type="STRING" id="1220924.W2RV96"/>
<dbReference type="InterPro" id="IPR037278">
    <property type="entry name" value="ARFGAP/RecO"/>
</dbReference>
<dbReference type="GO" id="GO:0008270">
    <property type="term" value="F:zinc ion binding"/>
    <property type="evidence" value="ECO:0007669"/>
    <property type="project" value="UniProtKB-KW"/>
</dbReference>
<dbReference type="GO" id="GO:0005768">
    <property type="term" value="C:endosome"/>
    <property type="evidence" value="ECO:0007669"/>
    <property type="project" value="EnsemblFungi"/>
</dbReference>
<feature type="compositionally biased region" description="Gly residues" evidence="6">
    <location>
        <begin position="168"/>
        <end position="177"/>
    </location>
</feature>
<dbReference type="InterPro" id="IPR038508">
    <property type="entry name" value="ArfGAP_dom_sf"/>
</dbReference>
<dbReference type="PRINTS" id="PR00405">
    <property type="entry name" value="REVINTRACTNG"/>
</dbReference>
<keyword evidence="4" id="KW-0862">Zinc</keyword>
<dbReference type="GO" id="GO:0030100">
    <property type="term" value="P:regulation of endocytosis"/>
    <property type="evidence" value="ECO:0007669"/>
    <property type="project" value="TreeGrafter"/>
</dbReference>
<evidence type="ECO:0000256" key="5">
    <source>
        <dbReference type="PROSITE-ProRule" id="PRU00288"/>
    </source>
</evidence>
<feature type="region of interest" description="Disordered" evidence="6">
    <location>
        <begin position="213"/>
        <end position="255"/>
    </location>
</feature>
<feature type="region of interest" description="Disordered" evidence="6">
    <location>
        <begin position="1"/>
        <end position="26"/>
    </location>
</feature>
<evidence type="ECO:0000256" key="4">
    <source>
        <dbReference type="ARBA" id="ARBA00022833"/>
    </source>
</evidence>
<dbReference type="AlphaFoldDB" id="W2RV96"/>
<dbReference type="FunCoup" id="W2RV96">
    <property type="interactions" value="712"/>
</dbReference>
<dbReference type="InParanoid" id="W2RV96"/>
<keyword evidence="1" id="KW-0343">GTPase activation</keyword>
<dbReference type="GO" id="GO:0032012">
    <property type="term" value="P:regulation of ARF protein signal transduction"/>
    <property type="evidence" value="ECO:0007669"/>
    <property type="project" value="TreeGrafter"/>
</dbReference>
<feature type="region of interest" description="Disordered" evidence="6">
    <location>
        <begin position="138"/>
        <end position="198"/>
    </location>
</feature>
<dbReference type="PANTHER" id="PTHR46395:SF1">
    <property type="entry name" value="ADP-RIBOSYLATION FACTOR GTPASE-ACTIVATING PROTEIN 1"/>
    <property type="match status" value="1"/>
</dbReference>
<feature type="compositionally biased region" description="Polar residues" evidence="6">
    <location>
        <begin position="154"/>
        <end position="165"/>
    </location>
</feature>
<keyword evidence="2" id="KW-0479">Metal-binding</keyword>
<feature type="compositionally biased region" description="Basic and acidic residues" evidence="6">
    <location>
        <begin position="399"/>
        <end position="409"/>
    </location>
</feature>
<feature type="compositionally biased region" description="Low complexity" evidence="6">
    <location>
        <begin position="372"/>
        <end position="382"/>
    </location>
</feature>
<evidence type="ECO:0000313" key="8">
    <source>
        <dbReference type="EMBL" id="ETN40235.1"/>
    </source>
</evidence>
<reference evidence="8 9" key="1">
    <citation type="submission" date="2013-03" db="EMBL/GenBank/DDBJ databases">
        <title>The Genome Sequence of Phialophora europaea CBS 101466.</title>
        <authorList>
            <consortium name="The Broad Institute Genomics Platform"/>
            <person name="Cuomo C."/>
            <person name="de Hoog S."/>
            <person name="Gorbushina A."/>
            <person name="Walker B."/>
            <person name="Young S.K."/>
            <person name="Zeng Q."/>
            <person name="Gargeya S."/>
            <person name="Fitzgerald M."/>
            <person name="Haas B."/>
            <person name="Abouelleil A."/>
            <person name="Allen A.W."/>
            <person name="Alvarado L."/>
            <person name="Arachchi H.M."/>
            <person name="Berlin A.M."/>
            <person name="Chapman S.B."/>
            <person name="Gainer-Dewar J."/>
            <person name="Goldberg J."/>
            <person name="Griggs A."/>
            <person name="Gujja S."/>
            <person name="Hansen M."/>
            <person name="Howarth C."/>
            <person name="Imamovic A."/>
            <person name="Ireland A."/>
            <person name="Larimer J."/>
            <person name="McCowan C."/>
            <person name="Murphy C."/>
            <person name="Pearson M."/>
            <person name="Poon T.W."/>
            <person name="Priest M."/>
            <person name="Roberts A."/>
            <person name="Saif S."/>
            <person name="Shea T."/>
            <person name="Sisk P."/>
            <person name="Sykes S."/>
            <person name="Wortman J."/>
            <person name="Nusbaum C."/>
            <person name="Birren B."/>
        </authorList>
    </citation>
    <scope>NUCLEOTIDE SEQUENCE [LARGE SCALE GENOMIC DNA]</scope>
    <source>
        <strain evidence="8 9">CBS 101466</strain>
    </source>
</reference>
<dbReference type="GO" id="GO:0006890">
    <property type="term" value="P:retrograde vesicle-mediated transport, Golgi to endoplasmic reticulum"/>
    <property type="evidence" value="ECO:0007669"/>
    <property type="project" value="EnsemblFungi"/>
</dbReference>
<dbReference type="GO" id="GO:0000139">
    <property type="term" value="C:Golgi membrane"/>
    <property type="evidence" value="ECO:0007669"/>
    <property type="project" value="TreeGrafter"/>
</dbReference>